<evidence type="ECO:0000313" key="2">
    <source>
        <dbReference type="EMBL" id="OGZ69548.1"/>
    </source>
</evidence>
<reference evidence="2 3" key="1">
    <citation type="journal article" date="2016" name="Nat. Commun.">
        <title>Thousands of microbial genomes shed light on interconnected biogeochemical processes in an aquifer system.</title>
        <authorList>
            <person name="Anantharaman K."/>
            <person name="Brown C.T."/>
            <person name="Hug L.A."/>
            <person name="Sharon I."/>
            <person name="Castelle C.J."/>
            <person name="Probst A.J."/>
            <person name="Thomas B.C."/>
            <person name="Singh A."/>
            <person name="Wilkins M.J."/>
            <person name="Karaoz U."/>
            <person name="Brodie E.L."/>
            <person name="Williams K.H."/>
            <person name="Hubbard S.S."/>
            <person name="Banfield J.F."/>
        </authorList>
    </citation>
    <scope>NUCLEOTIDE SEQUENCE [LARGE SCALE GENOMIC DNA]</scope>
</reference>
<evidence type="ECO:0000256" key="1">
    <source>
        <dbReference type="SAM" id="Phobius"/>
    </source>
</evidence>
<evidence type="ECO:0008006" key="4">
    <source>
        <dbReference type="Google" id="ProtNLM"/>
    </source>
</evidence>
<keyword evidence="1" id="KW-0472">Membrane</keyword>
<keyword evidence="1" id="KW-0812">Transmembrane</keyword>
<dbReference type="AlphaFoldDB" id="A0A1G2I667"/>
<comment type="caution">
    <text evidence="2">The sequence shown here is derived from an EMBL/GenBank/DDBJ whole genome shotgun (WGS) entry which is preliminary data.</text>
</comment>
<name>A0A1G2I667_9BACT</name>
<dbReference type="Proteomes" id="UP000179214">
    <property type="component" value="Unassembled WGS sequence"/>
</dbReference>
<gene>
    <name evidence="2" type="ORF">A3F47_00985</name>
</gene>
<dbReference type="EMBL" id="MHOV01000033">
    <property type="protein sequence ID" value="OGZ69548.1"/>
    <property type="molecule type" value="Genomic_DNA"/>
</dbReference>
<feature type="transmembrane region" description="Helical" evidence="1">
    <location>
        <begin position="9"/>
        <end position="33"/>
    </location>
</feature>
<keyword evidence="1" id="KW-1133">Transmembrane helix</keyword>
<proteinExistence type="predicted"/>
<accession>A0A1G2I667</accession>
<organism evidence="2 3">
    <name type="scientific">Candidatus Staskawiczbacteria bacterium RIFCSPHIGHO2_12_FULL_38_11</name>
    <dbReference type="NCBI Taxonomy" id="1802209"/>
    <lineage>
        <taxon>Bacteria</taxon>
        <taxon>Candidatus Staskawicziibacteriota</taxon>
    </lineage>
</organism>
<sequence length="286" mass="30454">MMHNNQRGVALIITFLIMTVMLAIVLSISVILFSEIKIVGNLGNSVSALYASESGIEKTLYIDRKQGPGGANRGVCSICSLCGSGQGESYCNSCTATSLNSDPAIDGCDPMTCSNCHVVFSTEMSSDKVYNMDIVVNQQCKRSFGTIDSFGFYKGVSRAVRIDSAFKVSSLQLPFTGATATAQGQAGLKIVITADVFDPNNVGIESVVAAITGSGSENYDQCDPTPSLPFTECTYREVTLTSGGGGSYSKPWNFGIQDENYNINIMATDNDGNCVEVSNVIITYEQ</sequence>
<protein>
    <recommendedName>
        <fullName evidence="4">Type 4 fimbrial biogenesis protein PilX N-terminal domain-containing protein</fullName>
    </recommendedName>
</protein>
<evidence type="ECO:0000313" key="3">
    <source>
        <dbReference type="Proteomes" id="UP000179214"/>
    </source>
</evidence>